<reference evidence="2" key="1">
    <citation type="submission" date="2019-08" db="EMBL/GenBank/DDBJ databases">
        <title>Carotenoids and Carotenoid Binding Proteins in the Halophilic Cyanobacterium Euhalothece sp. ZM00.</title>
        <authorList>
            <person name="Cho S.M."/>
            <person name="Song J.Y."/>
            <person name="Park Y.-I."/>
        </authorList>
    </citation>
    <scope>NUCLEOTIDE SEQUENCE [LARGE SCALE GENOMIC DNA]</scope>
    <source>
        <strain evidence="2">Z-M001</strain>
    </source>
</reference>
<dbReference type="AlphaFoldDB" id="A0A5B8NKF0"/>
<gene>
    <name evidence="2" type="ORF">FRE64_07090</name>
</gene>
<sequence>MRRKSALPIFFIAFSFPLIAMGCGPDDIAQDDTPIDDSGEVGTLSAIADGESRLRDGFQSKDGWDLSFNHAYVTFNNIEAHQTDPPFDANSDDDLEATTSAMLLESPETVDLVGEDDTPTVVSGEASAGMYNALYWELVTAESGDAEGSTLYLEGTAEKDGRTVDFVISLDKPVAHTCGEYVGDERKGMLEAGGEAELDTTFHFDHFFGRDDRGMDESPNSEAFGFEPFLEYADGDSINVTSEQLREDLDDDLHDTLVYSVTELGHVGEGHCRITEL</sequence>
<name>A0A5B8NKF0_9CHRO</name>
<evidence type="ECO:0000256" key="1">
    <source>
        <dbReference type="SAM" id="SignalP"/>
    </source>
</evidence>
<dbReference type="OrthoDB" id="7835646at2"/>
<keyword evidence="1" id="KW-0732">Signal</keyword>
<feature type="chain" id="PRO_5022763017" description="DUF4382 domain-containing protein" evidence="1">
    <location>
        <begin position="21"/>
        <end position="277"/>
    </location>
</feature>
<keyword evidence="3" id="KW-1185">Reference proteome</keyword>
<dbReference type="RefSeq" id="WP_146295319.1">
    <property type="nucleotide sequence ID" value="NZ_CP042326.1"/>
</dbReference>
<dbReference type="KEGG" id="enn:FRE64_07090"/>
<evidence type="ECO:0000313" key="2">
    <source>
        <dbReference type="EMBL" id="QDZ39722.1"/>
    </source>
</evidence>
<feature type="signal peptide" evidence="1">
    <location>
        <begin position="1"/>
        <end position="20"/>
    </location>
</feature>
<dbReference type="EMBL" id="CP042326">
    <property type="protein sequence ID" value="QDZ39722.1"/>
    <property type="molecule type" value="Genomic_DNA"/>
</dbReference>
<evidence type="ECO:0008006" key="4">
    <source>
        <dbReference type="Google" id="ProtNLM"/>
    </source>
</evidence>
<protein>
    <recommendedName>
        <fullName evidence="4">DUF4382 domain-containing protein</fullName>
    </recommendedName>
</protein>
<dbReference type="PROSITE" id="PS51257">
    <property type="entry name" value="PROKAR_LIPOPROTEIN"/>
    <property type="match status" value="1"/>
</dbReference>
<accession>A0A5B8NKF0</accession>
<proteinExistence type="predicted"/>
<organism evidence="2 3">
    <name type="scientific">Euhalothece natronophila Z-M001</name>
    <dbReference type="NCBI Taxonomy" id="522448"/>
    <lineage>
        <taxon>Bacteria</taxon>
        <taxon>Bacillati</taxon>
        <taxon>Cyanobacteriota</taxon>
        <taxon>Cyanophyceae</taxon>
        <taxon>Oscillatoriophycideae</taxon>
        <taxon>Chroococcales</taxon>
        <taxon>Halothecacae</taxon>
        <taxon>Halothece cluster</taxon>
        <taxon>Euhalothece</taxon>
    </lineage>
</organism>
<dbReference type="Proteomes" id="UP000318453">
    <property type="component" value="Chromosome"/>
</dbReference>
<evidence type="ECO:0000313" key="3">
    <source>
        <dbReference type="Proteomes" id="UP000318453"/>
    </source>
</evidence>